<gene>
    <name evidence="5" type="ORF">P4G45_14090</name>
    <name evidence="6" type="ORF">P8936_14505</name>
</gene>
<dbReference type="PANTHER" id="PTHR43537:SF5">
    <property type="entry name" value="UXU OPERON TRANSCRIPTIONAL REGULATOR"/>
    <property type="match status" value="1"/>
</dbReference>
<evidence type="ECO:0000259" key="4">
    <source>
        <dbReference type="PROSITE" id="PS50949"/>
    </source>
</evidence>
<feature type="domain" description="HTH gntR-type" evidence="4">
    <location>
        <begin position="11"/>
        <end position="78"/>
    </location>
</feature>
<protein>
    <submittedName>
        <fullName evidence="5">GntR family transcriptional regulator</fullName>
    </submittedName>
</protein>
<dbReference type="RefSeq" id="WP_348267115.1">
    <property type="nucleotide sequence ID" value="NZ_CP121194.1"/>
</dbReference>
<dbReference type="PANTHER" id="PTHR43537">
    <property type="entry name" value="TRANSCRIPTIONAL REGULATOR, GNTR FAMILY"/>
    <property type="match status" value="1"/>
</dbReference>
<evidence type="ECO:0000256" key="1">
    <source>
        <dbReference type="ARBA" id="ARBA00023015"/>
    </source>
</evidence>
<dbReference type="InterPro" id="IPR000524">
    <property type="entry name" value="Tscrpt_reg_HTH_GntR"/>
</dbReference>
<dbReference type="AlphaFoldDB" id="A0AAU7CWN5"/>
<dbReference type="InterPro" id="IPR036390">
    <property type="entry name" value="WH_DNA-bd_sf"/>
</dbReference>
<dbReference type="InterPro" id="IPR036388">
    <property type="entry name" value="WH-like_DNA-bd_sf"/>
</dbReference>
<sequence>MPTLSSLATDGLVKTDLAERLRREIVEGSLAPGERIVEGKWGAKFGVAQGSIREAINILARDGFITKESGRSARVINLSEEDVAHLYDLRGAIEGLAARLAAALQPDLGKLQTAVQKMREAAAAGNREQLMDFDLQFHLELCRLSQNPYIIEHARRILLPFFAFVRMRVTTSGQTTTVWDKDLEAHQRIVDLLREGEGEVAEHYVKRAMARFAKAAYGQWERRD</sequence>
<dbReference type="Gene3D" id="1.10.10.10">
    <property type="entry name" value="Winged helix-like DNA-binding domain superfamily/Winged helix DNA-binding domain"/>
    <property type="match status" value="1"/>
</dbReference>
<dbReference type="EMBL" id="CP121195">
    <property type="protein sequence ID" value="XBH12893.1"/>
    <property type="molecule type" value="Genomic_DNA"/>
</dbReference>
<name>A0AAU7CWN5_9BACT</name>
<dbReference type="EMBL" id="CP121194">
    <property type="protein sequence ID" value="XBH09606.1"/>
    <property type="molecule type" value="Genomic_DNA"/>
</dbReference>
<accession>A0AAU7CWN5</accession>
<evidence type="ECO:0000256" key="2">
    <source>
        <dbReference type="ARBA" id="ARBA00023125"/>
    </source>
</evidence>
<dbReference type="SMART" id="SM00895">
    <property type="entry name" value="FCD"/>
    <property type="match status" value="1"/>
</dbReference>
<dbReference type="Gene3D" id="1.20.120.530">
    <property type="entry name" value="GntR ligand-binding domain-like"/>
    <property type="match status" value="1"/>
</dbReference>
<dbReference type="PROSITE" id="PS50949">
    <property type="entry name" value="HTH_GNTR"/>
    <property type="match status" value="1"/>
</dbReference>
<dbReference type="SMART" id="SM00345">
    <property type="entry name" value="HTH_GNTR"/>
    <property type="match status" value="1"/>
</dbReference>
<dbReference type="Pfam" id="PF07729">
    <property type="entry name" value="FCD"/>
    <property type="match status" value="1"/>
</dbReference>
<dbReference type="SUPFAM" id="SSF46785">
    <property type="entry name" value="Winged helix' DNA-binding domain"/>
    <property type="match status" value="1"/>
</dbReference>
<reference evidence="5" key="1">
    <citation type="submission" date="2023-03" db="EMBL/GenBank/DDBJ databases">
        <title>Edaphobacter sp.</title>
        <authorList>
            <person name="Huber K.J."/>
            <person name="Papendorf J."/>
            <person name="Pilke C."/>
            <person name="Bunk B."/>
            <person name="Sproeer C."/>
            <person name="Pester M."/>
        </authorList>
    </citation>
    <scope>NUCLEOTIDE SEQUENCE</scope>
    <source>
        <strain evidence="5">DSM 109919</strain>
        <strain evidence="6">DSM 109920</strain>
    </source>
</reference>
<keyword evidence="1" id="KW-0805">Transcription regulation</keyword>
<evidence type="ECO:0000313" key="5">
    <source>
        <dbReference type="EMBL" id="XBH09606.1"/>
    </source>
</evidence>
<dbReference type="InterPro" id="IPR011711">
    <property type="entry name" value="GntR_C"/>
</dbReference>
<evidence type="ECO:0000313" key="6">
    <source>
        <dbReference type="EMBL" id="XBH12893.1"/>
    </source>
</evidence>
<accession>A0AAU7D534</accession>
<dbReference type="GO" id="GO:0003677">
    <property type="term" value="F:DNA binding"/>
    <property type="evidence" value="ECO:0007669"/>
    <property type="project" value="UniProtKB-KW"/>
</dbReference>
<organism evidence="5">
    <name type="scientific">Edaphobacter paludis</name>
    <dbReference type="NCBI Taxonomy" id="3035702"/>
    <lineage>
        <taxon>Bacteria</taxon>
        <taxon>Pseudomonadati</taxon>
        <taxon>Acidobacteriota</taxon>
        <taxon>Terriglobia</taxon>
        <taxon>Terriglobales</taxon>
        <taxon>Acidobacteriaceae</taxon>
        <taxon>Edaphobacter</taxon>
    </lineage>
</organism>
<dbReference type="InterPro" id="IPR008920">
    <property type="entry name" value="TF_FadR/GntR_C"/>
</dbReference>
<evidence type="ECO:0000256" key="3">
    <source>
        <dbReference type="ARBA" id="ARBA00023163"/>
    </source>
</evidence>
<keyword evidence="2" id="KW-0238">DNA-binding</keyword>
<dbReference type="SUPFAM" id="SSF48008">
    <property type="entry name" value="GntR ligand-binding domain-like"/>
    <property type="match status" value="1"/>
</dbReference>
<dbReference type="KEGG" id="epl:P4G45_14090"/>
<dbReference type="GO" id="GO:0003700">
    <property type="term" value="F:DNA-binding transcription factor activity"/>
    <property type="evidence" value="ECO:0007669"/>
    <property type="project" value="InterPro"/>
</dbReference>
<keyword evidence="3" id="KW-0804">Transcription</keyword>
<dbReference type="Pfam" id="PF00392">
    <property type="entry name" value="GntR"/>
    <property type="match status" value="1"/>
</dbReference>
<proteinExistence type="predicted"/>